<comment type="similarity">
    <text evidence="1">Belongs to the 'phage' integrase family.</text>
</comment>
<name>A0ABQ4NVN0_SHECO</name>
<keyword evidence="4" id="KW-0805">Transcription regulation</keyword>
<gene>
    <name evidence="9" type="ORF">TUM3794_06910</name>
</gene>
<dbReference type="PROSITE" id="PS51898">
    <property type="entry name" value="TYR_RECOMBINASE"/>
    <property type="match status" value="1"/>
</dbReference>
<protein>
    <submittedName>
        <fullName evidence="9">Integrase</fullName>
    </submittedName>
</protein>
<dbReference type="InterPro" id="IPR050090">
    <property type="entry name" value="Tyrosine_recombinase_XerCD"/>
</dbReference>
<dbReference type="Proteomes" id="UP000773469">
    <property type="component" value="Unassembled WGS sequence"/>
</dbReference>
<feature type="compositionally biased region" description="Basic and acidic residues" evidence="7">
    <location>
        <begin position="1"/>
        <end position="11"/>
    </location>
</feature>
<evidence type="ECO:0000259" key="8">
    <source>
        <dbReference type="PROSITE" id="PS51898"/>
    </source>
</evidence>
<keyword evidence="6" id="KW-0233">DNA recombination</keyword>
<dbReference type="EMBL" id="BPEU01000004">
    <property type="protein sequence ID" value="GIU36966.1"/>
    <property type="molecule type" value="Genomic_DNA"/>
</dbReference>
<reference evidence="9 10" key="1">
    <citation type="submission" date="2021-05" db="EMBL/GenBank/DDBJ databases">
        <title>Molecular characterization for Shewanella algae harboring chromosomal blaOXA-55-like strains isolated from clinical and environment sample.</title>
        <authorList>
            <person name="Ohama Y."/>
            <person name="Aoki K."/>
            <person name="Harada S."/>
            <person name="Moriya K."/>
            <person name="Ishii Y."/>
            <person name="Tateda K."/>
        </authorList>
    </citation>
    <scope>NUCLEOTIDE SEQUENCE [LARGE SCALE GENOMIC DNA]</scope>
    <source>
        <strain evidence="9 10">MBTL60-118</strain>
    </source>
</reference>
<dbReference type="SUPFAM" id="SSF56349">
    <property type="entry name" value="DNA breaking-rejoining enzymes"/>
    <property type="match status" value="1"/>
</dbReference>
<evidence type="ECO:0000256" key="4">
    <source>
        <dbReference type="ARBA" id="ARBA00023015"/>
    </source>
</evidence>
<evidence type="ECO:0000256" key="2">
    <source>
        <dbReference type="ARBA" id="ARBA00022558"/>
    </source>
</evidence>
<evidence type="ECO:0000313" key="9">
    <source>
        <dbReference type="EMBL" id="GIU36966.1"/>
    </source>
</evidence>
<evidence type="ECO:0000313" key="10">
    <source>
        <dbReference type="Proteomes" id="UP000773469"/>
    </source>
</evidence>
<dbReference type="PANTHER" id="PTHR30349:SF62">
    <property type="entry name" value="TYPE 1 FIMBRIAE REGULATORY PROTEIN FIMB-RELATED"/>
    <property type="match status" value="1"/>
</dbReference>
<organism evidence="9 10">
    <name type="scientific">Shewanella colwelliana</name>
    <name type="common">Alteromonas colwelliana</name>
    <dbReference type="NCBI Taxonomy" id="23"/>
    <lineage>
        <taxon>Bacteria</taxon>
        <taxon>Pseudomonadati</taxon>
        <taxon>Pseudomonadota</taxon>
        <taxon>Gammaproteobacteria</taxon>
        <taxon>Alteromonadales</taxon>
        <taxon>Shewanellaceae</taxon>
        <taxon>Shewanella</taxon>
    </lineage>
</organism>
<evidence type="ECO:0000256" key="1">
    <source>
        <dbReference type="ARBA" id="ARBA00008857"/>
    </source>
</evidence>
<dbReference type="InterPro" id="IPR002104">
    <property type="entry name" value="Integrase_catalytic"/>
</dbReference>
<comment type="caution">
    <text evidence="9">The sequence shown here is derived from an EMBL/GenBank/DDBJ whole genome shotgun (WGS) entry which is preliminary data.</text>
</comment>
<proteinExistence type="inferred from homology"/>
<dbReference type="PANTHER" id="PTHR30349">
    <property type="entry name" value="PHAGE INTEGRASE-RELATED"/>
    <property type="match status" value="1"/>
</dbReference>
<dbReference type="InterPro" id="IPR013762">
    <property type="entry name" value="Integrase-like_cat_sf"/>
</dbReference>
<keyword evidence="10" id="KW-1185">Reference proteome</keyword>
<keyword evidence="5" id="KW-0804">Transcription</keyword>
<dbReference type="InterPro" id="IPR011010">
    <property type="entry name" value="DNA_brk_join_enz"/>
</dbReference>
<evidence type="ECO:0000256" key="3">
    <source>
        <dbReference type="ARBA" id="ARBA00022908"/>
    </source>
</evidence>
<feature type="domain" description="Tyr recombinase" evidence="8">
    <location>
        <begin position="32"/>
        <end position="208"/>
    </location>
</feature>
<evidence type="ECO:0000256" key="7">
    <source>
        <dbReference type="SAM" id="MobiDB-lite"/>
    </source>
</evidence>
<accession>A0ABQ4NVN0</accession>
<evidence type="ECO:0000256" key="6">
    <source>
        <dbReference type="ARBA" id="ARBA00023172"/>
    </source>
</evidence>
<feature type="region of interest" description="Disordered" evidence="7">
    <location>
        <begin position="1"/>
        <end position="20"/>
    </location>
</feature>
<dbReference type="Pfam" id="PF00589">
    <property type="entry name" value="Phage_integrase"/>
    <property type="match status" value="1"/>
</dbReference>
<dbReference type="RefSeq" id="WP_220756269.1">
    <property type="nucleotide sequence ID" value="NZ_BPEU01000004.1"/>
</dbReference>
<sequence>MSKISNLEDYRTPTPNTENSKVINTRKYKDVREREYLTSSEIERISKAAKSIGRHGHRDSTIIMIAYHHALRVSELVNLKWSQVDLSQGLIHVNRLKNGVASVHPLSGQNIRALRKLKRDYPDTQYIFITERKGPLVADTVRKMIKRAGESAGLPFPIHPHMLRHSTGFKLANDKQDTRAIQHYMGHKNIQHTVRYTELAAGRFDNFW</sequence>
<dbReference type="Gene3D" id="1.10.443.10">
    <property type="entry name" value="Intergrase catalytic core"/>
    <property type="match status" value="1"/>
</dbReference>
<keyword evidence="2" id="KW-1029">Fimbrium biogenesis</keyword>
<keyword evidence="3" id="KW-0229">DNA integration</keyword>
<evidence type="ECO:0000256" key="5">
    <source>
        <dbReference type="ARBA" id="ARBA00023163"/>
    </source>
</evidence>